<evidence type="ECO:0000313" key="2">
    <source>
        <dbReference type="Proteomes" id="UP001304683"/>
    </source>
</evidence>
<dbReference type="EMBL" id="CP132508">
    <property type="protein sequence ID" value="WPD19186.1"/>
    <property type="molecule type" value="Genomic_DNA"/>
</dbReference>
<proteinExistence type="predicted"/>
<keyword evidence="2" id="KW-1185">Reference proteome</keyword>
<gene>
    <name evidence="1" type="ORF">Q5761_00460</name>
</gene>
<accession>A0ABZ0QNW5</accession>
<protein>
    <submittedName>
        <fullName evidence="1">Uncharacterized protein</fullName>
    </submittedName>
</protein>
<name>A0ABZ0QNW5_9FIRM</name>
<reference evidence="1 2" key="1">
    <citation type="submission" date="2023-08" db="EMBL/GenBank/DDBJ databases">
        <title>Genome sequence of Thermaerobacter compostii strain Ins1, a spore-forming filamentous bacterium isolated from a deep geothermal reservoir.</title>
        <authorList>
            <person name="Bregnard D."/>
            <person name="Gonzalez D."/>
            <person name="Junier P."/>
        </authorList>
    </citation>
    <scope>NUCLEOTIDE SEQUENCE [LARGE SCALE GENOMIC DNA]</scope>
    <source>
        <strain evidence="1 2">Ins1</strain>
    </source>
</reference>
<sequence>MVGDGISAAMRDLAEFGWVDVPGRRLAETIAAEARRLGVDARILPLSNGWYRVETYGKAGAERAWVAVRAVVRRPGTLRARRRDAVVSGDGRRGRARDGDGDEVEEHLVIVDTGRVVHLFSFPPECLDGARAFARTVEEEGIADPQGLESLAGRMGGRRR</sequence>
<organism evidence="1 2">
    <name type="scientific">Thermaerobacter composti</name>
    <dbReference type="NCBI Taxonomy" id="554949"/>
    <lineage>
        <taxon>Bacteria</taxon>
        <taxon>Bacillati</taxon>
        <taxon>Bacillota</taxon>
        <taxon>Clostridia</taxon>
        <taxon>Eubacteriales</taxon>
        <taxon>Clostridiales Family XVII. Incertae Sedis</taxon>
        <taxon>Thermaerobacter</taxon>
    </lineage>
</organism>
<evidence type="ECO:0000313" key="1">
    <source>
        <dbReference type="EMBL" id="WPD19186.1"/>
    </source>
</evidence>
<dbReference type="RefSeq" id="WP_135224684.1">
    <property type="nucleotide sequence ID" value="NZ_CP132508.1"/>
</dbReference>
<dbReference type="Proteomes" id="UP001304683">
    <property type="component" value="Chromosome"/>
</dbReference>